<feature type="compositionally biased region" description="Basic and acidic residues" evidence="1">
    <location>
        <begin position="42"/>
        <end position="54"/>
    </location>
</feature>
<name>G0VA34_NAUCA</name>
<dbReference type="HOGENOM" id="CLU_316464_0_0_1"/>
<evidence type="ECO:0008006" key="4">
    <source>
        <dbReference type="Google" id="ProtNLM"/>
    </source>
</evidence>
<feature type="region of interest" description="Disordered" evidence="1">
    <location>
        <begin position="157"/>
        <end position="190"/>
    </location>
</feature>
<feature type="compositionally biased region" description="Polar residues" evidence="1">
    <location>
        <begin position="698"/>
        <end position="711"/>
    </location>
</feature>
<dbReference type="RefSeq" id="XP_003675135.1">
    <property type="nucleotide sequence ID" value="XM_003675087.1"/>
</dbReference>
<dbReference type="Proteomes" id="UP000001640">
    <property type="component" value="Chromosome 2"/>
</dbReference>
<dbReference type="InParanoid" id="G0VA34"/>
<feature type="compositionally biased region" description="Polar residues" evidence="1">
    <location>
        <begin position="664"/>
        <end position="688"/>
    </location>
</feature>
<gene>
    <name evidence="2" type="primary">NCAS0B06800</name>
    <name evidence="2" type="ordered locus">NCAS_0B06800</name>
</gene>
<feature type="region of interest" description="Disordered" evidence="1">
    <location>
        <begin position="595"/>
        <end position="631"/>
    </location>
</feature>
<proteinExistence type="predicted"/>
<dbReference type="GeneID" id="96902321"/>
<feature type="compositionally biased region" description="Polar residues" evidence="1">
    <location>
        <begin position="31"/>
        <end position="41"/>
    </location>
</feature>
<dbReference type="OMA" id="YGTENTE"/>
<feature type="region of interest" description="Disordered" evidence="1">
    <location>
        <begin position="925"/>
        <end position="953"/>
    </location>
</feature>
<feature type="region of interest" description="Disordered" evidence="1">
    <location>
        <begin position="655"/>
        <end position="711"/>
    </location>
</feature>
<accession>G0VA34</accession>
<protein>
    <recommendedName>
        <fullName evidence="4">Nucleoporin NUP1</fullName>
    </recommendedName>
</protein>
<feature type="compositionally biased region" description="Polar residues" evidence="1">
    <location>
        <begin position="777"/>
        <end position="790"/>
    </location>
</feature>
<dbReference type="AlphaFoldDB" id="G0VA34"/>
<feature type="region of interest" description="Disordered" evidence="1">
    <location>
        <begin position="725"/>
        <end position="790"/>
    </location>
</feature>
<feature type="compositionally biased region" description="Polar residues" evidence="1">
    <location>
        <begin position="725"/>
        <end position="755"/>
    </location>
</feature>
<evidence type="ECO:0000313" key="3">
    <source>
        <dbReference type="Proteomes" id="UP000001640"/>
    </source>
</evidence>
<organism evidence="2 3">
    <name type="scientific">Naumovozyma castellii</name>
    <name type="common">Yeast</name>
    <name type="synonym">Saccharomyces castellii</name>
    <dbReference type="NCBI Taxonomy" id="27288"/>
    <lineage>
        <taxon>Eukaryota</taxon>
        <taxon>Fungi</taxon>
        <taxon>Dikarya</taxon>
        <taxon>Ascomycota</taxon>
        <taxon>Saccharomycotina</taxon>
        <taxon>Saccharomycetes</taxon>
        <taxon>Saccharomycetales</taxon>
        <taxon>Saccharomycetaceae</taxon>
        <taxon>Naumovozyma</taxon>
    </lineage>
</organism>
<sequence>MPLPATGFVKSQWANKKEAERRNRFGRKNNRSSPISTTTEGRTMEKIFGRENTSRRISNSDNLNDSVKAAERLERSESSKPSIILYESSSNARPPALPILPLQRLRILKEKQKWRVAKDLRLLSRLPSHISSNTSGSSSLALLDSESKASDNSESILYHKSSTPSPVKKLSSNRLTNLSSTPSTSQESKLIRLESLRNKSTRTPRKYKGSVWSVDFDYDVPESDIESFDANNAPTASIASKVIVDTSSPKSNLLAQRIPSVNSKNLDTNPVSDIQRKILLNGSAKSLVEKPESASGAPTILPIIRKKDEKLGDTNSNNIVLPTVGFNFLTEKDTPSKKFTLDVKSKSLEAPIKSSLGKKPKATSGLKFSFQPTNEDDKHSVPILPKQSSLKMLPTMESTGGLSSTPTNMSSKLLFSFNQPTKENQKEDELNEEEEPRRKRRAPAGITIDRTKKSQPAFSFSPQTSLENKGKIEKEITFSLPKEKTPEVSTIQETTKVKPSFSFGPPAGSSTKTDVVSKSSTFSFQSSAPAGAVTAPSTDEKNELSKPAFSFGSVKQAEPLATNEKEAPVSKPLFSFGKAAENPLLSKKVEVTAKPPFSFGTVPAKDAGSSKPSFSFNSTSAPNVTDTSANKPAFTFASTTSNKETEVAQKAAFTFGKASDTKEPNVQQPQNSFSFNKPSSEALPSNTPKESKGFSFGAATSKSSTPFSLDKSTSVETKPAISFGVTPTTNAVTSTQGFSFGKDTQTPTSGFSFNKPNVDKSAKELGVSFNPPKLFSQPPSSGSLSPAGNASSIFNNKPPVTNPLLGTAFGNNIANTAAPASGGSVFGNTTNAPSSSGFSFNFGNKGPQGGTASNFSSSSVFNSNTNNNLMGNGMFNGGQNTFPNRQQPAVPQAAMAPQQMQFHPSSTVNMNFGNVGNANPSAIFSGTSQAPPQMGQPAQPTLRPIARMRQRRR</sequence>
<dbReference type="FunCoup" id="G0VA34">
    <property type="interactions" value="266"/>
</dbReference>
<feature type="region of interest" description="Disordered" evidence="1">
    <location>
        <begin position="1"/>
        <end position="74"/>
    </location>
</feature>
<feature type="compositionally biased region" description="Polar residues" evidence="1">
    <location>
        <begin position="621"/>
        <end position="631"/>
    </location>
</feature>
<reference key="2">
    <citation type="submission" date="2011-08" db="EMBL/GenBank/DDBJ databases">
        <title>Genome sequence of Naumovozyma castellii.</title>
        <authorList>
            <person name="Gordon J.L."/>
            <person name="Armisen D."/>
            <person name="Proux-Wera E."/>
            <person name="OhEigeartaigh S.S."/>
            <person name="Byrne K.P."/>
            <person name="Wolfe K.H."/>
        </authorList>
    </citation>
    <scope>NUCLEOTIDE SEQUENCE</scope>
    <source>
        <strain>Type strain:CBS 4309</strain>
    </source>
</reference>
<keyword evidence="3" id="KW-1185">Reference proteome</keyword>
<feature type="compositionally biased region" description="Low complexity" evidence="1">
    <location>
        <begin position="170"/>
        <end position="185"/>
    </location>
</feature>
<evidence type="ECO:0000256" key="1">
    <source>
        <dbReference type="SAM" id="MobiDB-lite"/>
    </source>
</evidence>
<feature type="compositionally biased region" description="Low complexity" evidence="1">
    <location>
        <begin position="609"/>
        <end position="620"/>
    </location>
</feature>
<dbReference type="OrthoDB" id="4070102at2759"/>
<reference evidence="2 3" key="1">
    <citation type="journal article" date="2011" name="Proc. Natl. Acad. Sci. U.S.A.">
        <title>Evolutionary erosion of yeast sex chromosomes by mating-type switching accidents.</title>
        <authorList>
            <person name="Gordon J.L."/>
            <person name="Armisen D."/>
            <person name="Proux-Wera E."/>
            <person name="Oheigeartaigh S.S."/>
            <person name="Byrne K.P."/>
            <person name="Wolfe K.H."/>
        </authorList>
    </citation>
    <scope>NUCLEOTIDE SEQUENCE [LARGE SCALE GENOMIC DNA]</scope>
    <source>
        <strain evidence="3">ATCC 76901 / BCRC 22586 / CBS 4309 / NBRC 1992 / NRRL Y-12630</strain>
    </source>
</reference>
<dbReference type="KEGG" id="ncs:NCAS_0B06800"/>
<dbReference type="eggNOG" id="KOG4719">
    <property type="taxonomic scope" value="Eukaryota"/>
</dbReference>
<feature type="compositionally biased region" description="Polar residues" evidence="1">
    <location>
        <begin position="55"/>
        <end position="65"/>
    </location>
</feature>
<feature type="region of interest" description="Disordered" evidence="1">
    <location>
        <begin position="520"/>
        <end position="550"/>
    </location>
</feature>
<dbReference type="EMBL" id="HE576753">
    <property type="protein sequence ID" value="CCC68764.1"/>
    <property type="molecule type" value="Genomic_DNA"/>
</dbReference>
<evidence type="ECO:0000313" key="2">
    <source>
        <dbReference type="EMBL" id="CCC68764.1"/>
    </source>
</evidence>
<feature type="region of interest" description="Disordered" evidence="1">
    <location>
        <begin position="354"/>
        <end position="381"/>
    </location>
</feature>
<feature type="region of interest" description="Disordered" evidence="1">
    <location>
        <begin position="417"/>
        <end position="443"/>
    </location>
</feature>
<feature type="compositionally biased region" description="Low complexity" evidence="1">
    <location>
        <begin position="929"/>
        <end position="940"/>
    </location>
</feature>
<dbReference type="STRING" id="1064592.G0VA34"/>